<evidence type="ECO:0000313" key="2">
    <source>
        <dbReference type="Proteomes" id="UP001500359"/>
    </source>
</evidence>
<dbReference type="Proteomes" id="UP001500359">
    <property type="component" value="Unassembled WGS sequence"/>
</dbReference>
<evidence type="ECO:0000313" key="1">
    <source>
        <dbReference type="EMBL" id="GAA0860300.1"/>
    </source>
</evidence>
<reference evidence="1 2" key="1">
    <citation type="journal article" date="2019" name="Int. J. Syst. Evol. Microbiol.">
        <title>The Global Catalogue of Microorganisms (GCM) 10K type strain sequencing project: providing services to taxonomists for standard genome sequencing and annotation.</title>
        <authorList>
            <consortium name="The Broad Institute Genomics Platform"/>
            <consortium name="The Broad Institute Genome Sequencing Center for Infectious Disease"/>
            <person name="Wu L."/>
            <person name="Ma J."/>
        </authorList>
    </citation>
    <scope>NUCLEOTIDE SEQUENCE [LARGE SCALE GENOMIC DNA]</scope>
    <source>
        <strain evidence="1 2">JCM 15896</strain>
    </source>
</reference>
<sequence>MMRYFSIITLFVSFLSYGNSAVHRVSIFELLSKNISTGTQKVSVIGYLQKNGQVYSLYPYQTDATLMDTSRGLVVDTVNSTGVDLSNCANKYVQLTAIFAVSERPLPNVLHSVSSAMARDSGNKYMGYSACSD</sequence>
<dbReference type="EMBL" id="BAAAFD010000023">
    <property type="protein sequence ID" value="GAA0860300.1"/>
    <property type="molecule type" value="Genomic_DNA"/>
</dbReference>
<name>A0ABN1LU13_9ALTE</name>
<comment type="caution">
    <text evidence="1">The sequence shown here is derived from an EMBL/GenBank/DDBJ whole genome shotgun (WGS) entry which is preliminary data.</text>
</comment>
<gene>
    <name evidence="1" type="ORF">GCM10009114_36880</name>
</gene>
<proteinExistence type="predicted"/>
<keyword evidence="2" id="KW-1185">Reference proteome</keyword>
<organism evidence="1 2">
    <name type="scientific">Aliiglaciecola litoralis</name>
    <dbReference type="NCBI Taxonomy" id="582857"/>
    <lineage>
        <taxon>Bacteria</taxon>
        <taxon>Pseudomonadati</taxon>
        <taxon>Pseudomonadota</taxon>
        <taxon>Gammaproteobacteria</taxon>
        <taxon>Alteromonadales</taxon>
        <taxon>Alteromonadaceae</taxon>
        <taxon>Aliiglaciecola</taxon>
    </lineage>
</organism>
<accession>A0ABN1LU13</accession>
<protein>
    <submittedName>
        <fullName evidence="1">Uncharacterized protein</fullName>
    </submittedName>
</protein>